<comment type="caution">
    <text evidence="1">The sequence shown here is derived from an EMBL/GenBank/DDBJ whole genome shotgun (WGS) entry which is preliminary data.</text>
</comment>
<accession>A0ACB9LI68</accession>
<dbReference type="Proteomes" id="UP001057402">
    <property type="component" value="Chromosome 11"/>
</dbReference>
<name>A0ACB9LI68_9MYRT</name>
<protein>
    <submittedName>
        <fullName evidence="1">Uncharacterized protein</fullName>
    </submittedName>
</protein>
<gene>
    <name evidence="1" type="ORF">MLD38_035958</name>
</gene>
<keyword evidence="2" id="KW-1185">Reference proteome</keyword>
<evidence type="ECO:0000313" key="2">
    <source>
        <dbReference type="Proteomes" id="UP001057402"/>
    </source>
</evidence>
<proteinExistence type="predicted"/>
<organism evidence="1 2">
    <name type="scientific">Melastoma candidum</name>
    <dbReference type="NCBI Taxonomy" id="119954"/>
    <lineage>
        <taxon>Eukaryota</taxon>
        <taxon>Viridiplantae</taxon>
        <taxon>Streptophyta</taxon>
        <taxon>Embryophyta</taxon>
        <taxon>Tracheophyta</taxon>
        <taxon>Spermatophyta</taxon>
        <taxon>Magnoliopsida</taxon>
        <taxon>eudicotyledons</taxon>
        <taxon>Gunneridae</taxon>
        <taxon>Pentapetalae</taxon>
        <taxon>rosids</taxon>
        <taxon>malvids</taxon>
        <taxon>Myrtales</taxon>
        <taxon>Melastomataceae</taxon>
        <taxon>Melastomatoideae</taxon>
        <taxon>Melastomateae</taxon>
        <taxon>Melastoma</taxon>
    </lineage>
</organism>
<dbReference type="EMBL" id="CM042890">
    <property type="protein sequence ID" value="KAI4311021.1"/>
    <property type="molecule type" value="Genomic_DNA"/>
</dbReference>
<sequence>MNYLRPDVKRGNFTVEERETIISLHGILGNRWSAIAATLPGRTDNEIKNFWHTHLKKNKSEQQQHHGRQQHRLTSYDQQHNNINISSSINNPSATSHITSHPMPGNVNPIHQLQDNPAGPARGYSADESLMQWRSSEAGPSCNVVMEDTEFWHRLYLQAVTGEQYAHQNTNLKKEELLVWGLE</sequence>
<reference evidence="2" key="1">
    <citation type="journal article" date="2023" name="Front. Plant Sci.">
        <title>Chromosomal-level genome assembly of Melastoma candidum provides insights into trichome evolution.</title>
        <authorList>
            <person name="Zhong Y."/>
            <person name="Wu W."/>
            <person name="Sun C."/>
            <person name="Zou P."/>
            <person name="Liu Y."/>
            <person name="Dai S."/>
            <person name="Zhou R."/>
        </authorList>
    </citation>
    <scope>NUCLEOTIDE SEQUENCE [LARGE SCALE GENOMIC DNA]</scope>
</reference>
<evidence type="ECO:0000313" key="1">
    <source>
        <dbReference type="EMBL" id="KAI4311021.1"/>
    </source>
</evidence>